<evidence type="ECO:0000256" key="9">
    <source>
        <dbReference type="ARBA" id="ARBA00023316"/>
    </source>
</evidence>
<dbReference type="GO" id="GO:0071555">
    <property type="term" value="P:cell wall organization"/>
    <property type="evidence" value="ECO:0007669"/>
    <property type="project" value="UniProtKB-KW"/>
</dbReference>
<dbReference type="Gene3D" id="3.40.710.10">
    <property type="entry name" value="DD-peptidase/beta-lactamase superfamily"/>
    <property type="match status" value="1"/>
</dbReference>
<dbReference type="Pfam" id="PF03717">
    <property type="entry name" value="PBP_dimer"/>
    <property type="match status" value="1"/>
</dbReference>
<keyword evidence="5" id="KW-0133">Cell shape</keyword>
<dbReference type="GO" id="GO:0008360">
    <property type="term" value="P:regulation of cell shape"/>
    <property type="evidence" value="ECO:0007669"/>
    <property type="project" value="UniProtKB-KW"/>
</dbReference>
<dbReference type="GO" id="GO:0005886">
    <property type="term" value="C:plasma membrane"/>
    <property type="evidence" value="ECO:0007669"/>
    <property type="project" value="UniProtKB-SubCell"/>
</dbReference>
<evidence type="ECO:0000313" key="14">
    <source>
        <dbReference type="Proteomes" id="UP000034050"/>
    </source>
</evidence>
<comment type="caution">
    <text evidence="13">The sequence shown here is derived from an EMBL/GenBank/DDBJ whole genome shotgun (WGS) entry which is preliminary data.</text>
</comment>
<keyword evidence="3" id="KW-1003">Cell membrane</keyword>
<dbReference type="Proteomes" id="UP000034050">
    <property type="component" value="Unassembled WGS sequence"/>
</dbReference>
<protein>
    <submittedName>
        <fullName evidence="13">Penicillin-binding protein 2</fullName>
    </submittedName>
</protein>
<evidence type="ECO:0000256" key="3">
    <source>
        <dbReference type="ARBA" id="ARBA00022475"/>
    </source>
</evidence>
<dbReference type="GO" id="GO:0071972">
    <property type="term" value="F:peptidoglycan L,D-transpeptidase activity"/>
    <property type="evidence" value="ECO:0007669"/>
    <property type="project" value="TreeGrafter"/>
</dbReference>
<dbReference type="PATRIC" id="fig|1618446.3.peg.503"/>
<evidence type="ECO:0000256" key="1">
    <source>
        <dbReference type="ARBA" id="ARBA00004167"/>
    </source>
</evidence>
<dbReference type="EMBL" id="LCFD01000003">
    <property type="protein sequence ID" value="KKS87225.1"/>
    <property type="molecule type" value="Genomic_DNA"/>
</dbReference>
<feature type="domain" description="Penicillin-binding protein dimerisation" evidence="12">
    <location>
        <begin position="135"/>
        <end position="211"/>
    </location>
</feature>
<organism evidence="13 14">
    <name type="scientific">Candidatus Gottesmanbacteria bacterium GW2011_GWB1_43_11</name>
    <dbReference type="NCBI Taxonomy" id="1618446"/>
    <lineage>
        <taxon>Bacteria</taxon>
        <taxon>Candidatus Gottesmaniibacteriota</taxon>
    </lineage>
</organism>
<feature type="transmembrane region" description="Helical" evidence="10">
    <location>
        <begin position="29"/>
        <end position="52"/>
    </location>
</feature>
<dbReference type="SUPFAM" id="SSF56601">
    <property type="entry name" value="beta-lactamase/transpeptidase-like"/>
    <property type="match status" value="1"/>
</dbReference>
<dbReference type="GO" id="GO:0008658">
    <property type="term" value="F:penicillin binding"/>
    <property type="evidence" value="ECO:0007669"/>
    <property type="project" value="InterPro"/>
</dbReference>
<evidence type="ECO:0000313" key="13">
    <source>
        <dbReference type="EMBL" id="KKS87225.1"/>
    </source>
</evidence>
<dbReference type="PANTHER" id="PTHR30627">
    <property type="entry name" value="PEPTIDOGLYCAN D,D-TRANSPEPTIDASE"/>
    <property type="match status" value="1"/>
</dbReference>
<gene>
    <name evidence="13" type="ORF">UV61_C0003G0078</name>
</gene>
<dbReference type="STRING" id="1618446.UV61_C0003G0078"/>
<evidence type="ECO:0000256" key="8">
    <source>
        <dbReference type="ARBA" id="ARBA00023136"/>
    </source>
</evidence>
<dbReference type="SUPFAM" id="SSF56519">
    <property type="entry name" value="Penicillin binding protein dimerisation domain"/>
    <property type="match status" value="1"/>
</dbReference>
<evidence type="ECO:0000256" key="5">
    <source>
        <dbReference type="ARBA" id="ARBA00022960"/>
    </source>
</evidence>
<keyword evidence="9" id="KW-0961">Cell wall biogenesis/degradation</keyword>
<dbReference type="InterPro" id="IPR050515">
    <property type="entry name" value="Beta-lactam/transpept"/>
</dbReference>
<dbReference type="AlphaFoldDB" id="A0A0G1CNA7"/>
<proteinExistence type="predicted"/>
<dbReference type="InterPro" id="IPR012338">
    <property type="entry name" value="Beta-lactam/transpept-like"/>
</dbReference>
<keyword evidence="7 10" id="KW-1133">Transmembrane helix</keyword>
<evidence type="ECO:0000259" key="11">
    <source>
        <dbReference type="Pfam" id="PF00905"/>
    </source>
</evidence>
<dbReference type="Gene3D" id="3.90.1310.10">
    <property type="entry name" value="Penicillin-binding protein 2a (Domain 2)"/>
    <property type="match status" value="1"/>
</dbReference>
<evidence type="ECO:0000256" key="6">
    <source>
        <dbReference type="ARBA" id="ARBA00022984"/>
    </source>
</evidence>
<name>A0A0G1CNA7_9BACT</name>
<evidence type="ECO:0000256" key="4">
    <source>
        <dbReference type="ARBA" id="ARBA00022692"/>
    </source>
</evidence>
<comment type="subcellular location">
    <subcellularLocation>
        <location evidence="2">Cell membrane</location>
    </subcellularLocation>
    <subcellularLocation>
        <location evidence="1">Membrane</location>
        <topology evidence="1">Single-pass membrane protein</topology>
    </subcellularLocation>
</comment>
<reference evidence="13 14" key="1">
    <citation type="journal article" date="2015" name="Nature">
        <title>rRNA introns, odd ribosomes, and small enigmatic genomes across a large radiation of phyla.</title>
        <authorList>
            <person name="Brown C.T."/>
            <person name="Hug L.A."/>
            <person name="Thomas B.C."/>
            <person name="Sharon I."/>
            <person name="Castelle C.J."/>
            <person name="Singh A."/>
            <person name="Wilkins M.J."/>
            <person name="Williams K.H."/>
            <person name="Banfield J.F."/>
        </authorList>
    </citation>
    <scope>NUCLEOTIDE SEQUENCE [LARGE SCALE GENOMIC DNA]</scope>
</reference>
<dbReference type="InterPro" id="IPR005311">
    <property type="entry name" value="PBP_dimer"/>
</dbReference>
<evidence type="ECO:0000256" key="7">
    <source>
        <dbReference type="ARBA" id="ARBA00022989"/>
    </source>
</evidence>
<dbReference type="InterPro" id="IPR001460">
    <property type="entry name" value="PCN-bd_Tpept"/>
</dbReference>
<dbReference type="GO" id="GO:0009252">
    <property type="term" value="P:peptidoglycan biosynthetic process"/>
    <property type="evidence" value="ECO:0007669"/>
    <property type="project" value="UniProtKB-KW"/>
</dbReference>
<evidence type="ECO:0000256" key="2">
    <source>
        <dbReference type="ARBA" id="ARBA00004236"/>
    </source>
</evidence>
<keyword evidence="8 10" id="KW-0472">Membrane</keyword>
<sequence>MVKLGKAFSDNVVQFSKKRRQNGPKLTGWGARITLLYMLLIVGWFGLVVRLFHLTVVEGKENRELSEGNRVRTAIIHAPRGILRDRMGKPLVENVPGFRATGSCQKNLPCQTKFLTQSKWESLPPASKEDAFLERDFLRQYLYPLETAHVLGYLSEINADEIANPYYLYQDYLIGDRLGRMGLEATFEKKLRGVDGKELIEVDAENHRIRSLGKVDPLPGQDLTLALDLDLQRVAYQAMGESAGAVVVSKPKTGEILALVSTPAFNPNLIHQGLTTKDFQTLLESPEQPLFNRTVSGVYPPGSIFKLIVSTAGLESGKITKETQIEDIGILRIGEFSFANWYFTGYGKTEGQVDIFKAIARSNDIYFYNAGQLTGVETIAKWGKKFGLDQKTGIELPGEAEGVMPDPEWRKKVFGTDWYLGDTYHLAIGQGELQTTPLQVNLWTNAVASGGVLCEPTLLKVRSSQFRPKASTNGRWASGPDPPLADAVRSCTDLKIKKETIETVTEGMRRACSKGDDVGYQGTGWPLFDFTVMRETLDDAGGKGEKRSVPVACKTGTAEFGDPDNKTHAWFTAFAPLRQGFGGQAPNSENIATITGEPEIVVTVLVEKGGEGSSVAGPIAKKILEEWFKR</sequence>
<dbReference type="PANTHER" id="PTHR30627:SF2">
    <property type="entry name" value="PEPTIDOGLYCAN D,D-TRANSPEPTIDASE MRDA"/>
    <property type="match status" value="1"/>
</dbReference>
<feature type="domain" description="Penicillin-binding protein transpeptidase" evidence="11">
    <location>
        <begin position="244"/>
        <end position="576"/>
    </location>
</feature>
<dbReference type="InterPro" id="IPR036138">
    <property type="entry name" value="PBP_dimer_sf"/>
</dbReference>
<evidence type="ECO:0000256" key="10">
    <source>
        <dbReference type="SAM" id="Phobius"/>
    </source>
</evidence>
<accession>A0A0G1CNA7</accession>
<keyword evidence="4 10" id="KW-0812">Transmembrane</keyword>
<keyword evidence="6" id="KW-0573">Peptidoglycan synthesis</keyword>
<dbReference type="Pfam" id="PF00905">
    <property type="entry name" value="Transpeptidase"/>
    <property type="match status" value="1"/>
</dbReference>
<evidence type="ECO:0000259" key="12">
    <source>
        <dbReference type="Pfam" id="PF03717"/>
    </source>
</evidence>